<comment type="caution">
    <text evidence="3">The sequence shown here is derived from an EMBL/GenBank/DDBJ whole genome shotgun (WGS) entry which is preliminary data.</text>
</comment>
<evidence type="ECO:0000256" key="1">
    <source>
        <dbReference type="SAM" id="SignalP"/>
    </source>
</evidence>
<organism evidence="3 4">
    <name type="scientific">Triparma retinervis</name>
    <dbReference type="NCBI Taxonomy" id="2557542"/>
    <lineage>
        <taxon>Eukaryota</taxon>
        <taxon>Sar</taxon>
        <taxon>Stramenopiles</taxon>
        <taxon>Ochrophyta</taxon>
        <taxon>Bolidophyceae</taxon>
        <taxon>Parmales</taxon>
        <taxon>Triparmaceae</taxon>
        <taxon>Triparma</taxon>
    </lineage>
</organism>
<keyword evidence="4" id="KW-1185">Reference proteome</keyword>
<evidence type="ECO:0000259" key="2">
    <source>
        <dbReference type="Pfam" id="PF09430"/>
    </source>
</evidence>
<dbReference type="OrthoDB" id="27095at2759"/>
<accession>A0A9W7CMJ6</accession>
<reference evidence="3" key="1">
    <citation type="submission" date="2022-07" db="EMBL/GenBank/DDBJ databases">
        <title>Genome analysis of Parmales, a sister group of diatoms, reveals the evolutionary specialization of diatoms from phago-mixotrophs to photoautotrophs.</title>
        <authorList>
            <person name="Ban H."/>
            <person name="Sato S."/>
            <person name="Yoshikawa S."/>
            <person name="Kazumasa Y."/>
            <person name="Nakamura Y."/>
            <person name="Ichinomiya M."/>
            <person name="Saitoh K."/>
            <person name="Sato N."/>
            <person name="Blanc-Mathieu R."/>
            <person name="Endo H."/>
            <person name="Kuwata A."/>
            <person name="Ogata H."/>
        </authorList>
    </citation>
    <scope>NUCLEOTIDE SEQUENCE</scope>
</reference>
<keyword evidence="1" id="KW-0732">Signal</keyword>
<gene>
    <name evidence="3" type="ORF">TrRE_jg6032</name>
</gene>
<dbReference type="SUPFAM" id="SSF49452">
    <property type="entry name" value="Starch-binding domain-like"/>
    <property type="match status" value="1"/>
</dbReference>
<feature type="chain" id="PRO_5040740916" description="ER membrane protein complex subunit 7 beta-sandwich domain-containing protein" evidence="1">
    <location>
        <begin position="21"/>
        <end position="122"/>
    </location>
</feature>
<feature type="signal peptide" evidence="1">
    <location>
        <begin position="1"/>
        <end position="20"/>
    </location>
</feature>
<evidence type="ECO:0000313" key="4">
    <source>
        <dbReference type="Proteomes" id="UP001165082"/>
    </source>
</evidence>
<dbReference type="Proteomes" id="UP001165082">
    <property type="component" value="Unassembled WGS sequence"/>
</dbReference>
<dbReference type="InterPro" id="IPR019008">
    <property type="entry name" value="Beta_sandwich_EMC7"/>
</dbReference>
<protein>
    <recommendedName>
        <fullName evidence="2">ER membrane protein complex subunit 7 beta-sandwich domain-containing protein</fullName>
    </recommendedName>
</protein>
<proteinExistence type="predicted"/>
<dbReference type="InterPro" id="IPR013784">
    <property type="entry name" value="Carb-bd-like_fold"/>
</dbReference>
<sequence>MTLLLLIIATLLSIISPINARRDIDDTISFTGSLVISPGNPPEYRPYTNIHVTLNAGEYNALSNSTGGFTFYNVKPGVYNMEVLDTLHHFPQIRMKYNATADEPVTCNLYPYAGAPQREEVR</sequence>
<name>A0A9W7CMJ6_9STRA</name>
<evidence type="ECO:0000313" key="3">
    <source>
        <dbReference type="EMBL" id="GMI08445.1"/>
    </source>
</evidence>
<dbReference type="Pfam" id="PF09430">
    <property type="entry name" value="EMC7_beta-sandw"/>
    <property type="match status" value="1"/>
</dbReference>
<dbReference type="EMBL" id="BRXZ01000266">
    <property type="protein sequence ID" value="GMI08445.1"/>
    <property type="molecule type" value="Genomic_DNA"/>
</dbReference>
<feature type="domain" description="ER membrane protein complex subunit 7 beta-sandwich" evidence="2">
    <location>
        <begin position="48"/>
        <end position="98"/>
    </location>
</feature>
<dbReference type="GO" id="GO:0030246">
    <property type="term" value="F:carbohydrate binding"/>
    <property type="evidence" value="ECO:0007669"/>
    <property type="project" value="InterPro"/>
</dbReference>
<dbReference type="AlphaFoldDB" id="A0A9W7CMJ6"/>